<dbReference type="Proteomes" id="UP000199187">
    <property type="component" value="Unassembled WGS sequence"/>
</dbReference>
<organism evidence="5 6">
    <name type="scientific">Kosakonia arachidis</name>
    <dbReference type="NCBI Taxonomy" id="551989"/>
    <lineage>
        <taxon>Bacteria</taxon>
        <taxon>Pseudomonadati</taxon>
        <taxon>Pseudomonadota</taxon>
        <taxon>Gammaproteobacteria</taxon>
        <taxon>Enterobacterales</taxon>
        <taxon>Enterobacteriaceae</taxon>
        <taxon>Kosakonia</taxon>
    </lineage>
</organism>
<dbReference type="Gene3D" id="3.30.70.970">
    <property type="entry name" value="RraB-like"/>
    <property type="match status" value="1"/>
</dbReference>
<proteinExistence type="inferred from homology"/>
<evidence type="ECO:0000313" key="6">
    <source>
        <dbReference type="Proteomes" id="UP000199187"/>
    </source>
</evidence>
<reference evidence="6" key="1">
    <citation type="submission" date="2016-10" db="EMBL/GenBank/DDBJ databases">
        <authorList>
            <person name="Varghese N."/>
            <person name="Submissions S."/>
        </authorList>
    </citation>
    <scope>NUCLEOTIDE SEQUENCE [LARGE SCALE GENOMIC DNA]</scope>
    <source>
        <strain evidence="6">Ah-143</strain>
    </source>
</reference>
<evidence type="ECO:0000256" key="2">
    <source>
        <dbReference type="HAMAP-Rule" id="MF_01888"/>
    </source>
</evidence>
<dbReference type="GO" id="GO:0005737">
    <property type="term" value="C:cytoplasm"/>
    <property type="evidence" value="ECO:0007669"/>
    <property type="project" value="UniProtKB-SubCell"/>
</dbReference>
<keyword evidence="1 2" id="KW-0963">Cytoplasm</keyword>
<dbReference type="PIRSF" id="PIRSF018193">
    <property type="entry name" value="UCP018193"/>
    <property type="match status" value="1"/>
</dbReference>
<comment type="subunit">
    <text evidence="2">Interacts with the C-terminal region of Rne.</text>
</comment>
<dbReference type="EMBL" id="FPAU01000003">
    <property type="protein sequence ID" value="SFT94811.1"/>
    <property type="molecule type" value="Genomic_DNA"/>
</dbReference>
<gene>
    <name evidence="2" type="primary">rraB</name>
    <name evidence="5" type="ORF">SAMN05192562_103262</name>
</gene>
<feature type="domain" description="Regulator of ribonuclease activity B" evidence="4">
    <location>
        <begin position="12"/>
        <end position="113"/>
    </location>
</feature>
<feature type="compositionally biased region" description="Acidic residues" evidence="3">
    <location>
        <begin position="116"/>
        <end position="143"/>
    </location>
</feature>
<evidence type="ECO:0000313" key="5">
    <source>
        <dbReference type="EMBL" id="SFT94811.1"/>
    </source>
</evidence>
<dbReference type="NCBIfam" id="NF008393">
    <property type="entry name" value="PRK11191.1"/>
    <property type="match status" value="1"/>
</dbReference>
<dbReference type="SUPFAM" id="SSF89946">
    <property type="entry name" value="Hypothetical protein VC0424"/>
    <property type="match status" value="1"/>
</dbReference>
<dbReference type="AlphaFoldDB" id="A0A1I7C5V4"/>
<accession>A0A1I7C5V4</accession>
<evidence type="ECO:0000259" key="4">
    <source>
        <dbReference type="Pfam" id="PF06877"/>
    </source>
</evidence>
<comment type="similarity">
    <text evidence="2">Belongs to the RraB family.</text>
</comment>
<protein>
    <recommendedName>
        <fullName evidence="2">Regulator of ribonuclease activity B</fullName>
    </recommendedName>
</protein>
<dbReference type="InterPro" id="IPR036701">
    <property type="entry name" value="RraB-like_sf"/>
</dbReference>
<feature type="region of interest" description="Disordered" evidence="3">
    <location>
        <begin position="110"/>
        <end position="143"/>
    </location>
</feature>
<comment type="function">
    <text evidence="2">Globally modulates RNA abundance by binding to RNase E (Rne) and regulating its endonucleolytic activity. Can modulate Rne action in a substrate-dependent manner by altering the composition of the degradosome.</text>
</comment>
<evidence type="ECO:0000256" key="3">
    <source>
        <dbReference type="SAM" id="MobiDB-lite"/>
    </source>
</evidence>
<evidence type="ECO:0000256" key="1">
    <source>
        <dbReference type="ARBA" id="ARBA00022490"/>
    </source>
</evidence>
<dbReference type="RefSeq" id="WP_090122115.1">
    <property type="nucleotide sequence ID" value="NZ_CP045300.1"/>
</dbReference>
<sequence length="143" mass="16141">MANPEHLEEQREETRLIIEELLEDGSDPDALYTIEHHLSADDFETLEKAAVEAFKLGYEVTEPEELELDEGEVVICCDVLSECALNAELIDTQVEQLINLAEKVGVEYDGWGTYYEDPDGEEGEDGEEGDDDYVDEEDDGVRH</sequence>
<dbReference type="GO" id="GO:0019899">
    <property type="term" value="F:enzyme binding"/>
    <property type="evidence" value="ECO:0007669"/>
    <property type="project" value="UniProtKB-UniRule"/>
</dbReference>
<dbReference type="HAMAP" id="MF_01888">
    <property type="entry name" value="RraB"/>
    <property type="match status" value="1"/>
</dbReference>
<dbReference type="InterPro" id="IPR016716">
    <property type="entry name" value="RraB"/>
</dbReference>
<comment type="subcellular location">
    <subcellularLocation>
        <location evidence="2">Cytoplasm</location>
    </subcellularLocation>
</comment>
<dbReference type="InterPro" id="IPR009671">
    <property type="entry name" value="RraB_dom"/>
</dbReference>
<dbReference type="Pfam" id="PF06877">
    <property type="entry name" value="RraB"/>
    <property type="match status" value="1"/>
</dbReference>
<keyword evidence="6" id="KW-1185">Reference proteome</keyword>
<dbReference type="GO" id="GO:0060698">
    <property type="term" value="F:endoribonuclease inhibitor activity"/>
    <property type="evidence" value="ECO:0007669"/>
    <property type="project" value="UniProtKB-UniRule"/>
</dbReference>
<dbReference type="OrthoDB" id="7065464at2"/>
<name>A0A1I7C5V4_9ENTR</name>